<evidence type="ECO:0000256" key="5">
    <source>
        <dbReference type="HAMAP-Rule" id="MF_00349"/>
    </source>
</evidence>
<dbReference type="OrthoDB" id="43096at2157"/>
<dbReference type="GO" id="GO:0003735">
    <property type="term" value="F:structural constituent of ribosome"/>
    <property type="evidence" value="ECO:0007669"/>
    <property type="project" value="InterPro"/>
</dbReference>
<proteinExistence type="inferred from homology"/>
<evidence type="ECO:0000256" key="4">
    <source>
        <dbReference type="ARBA" id="ARBA00035227"/>
    </source>
</evidence>
<reference evidence="6 7" key="1">
    <citation type="submission" date="2012-01" db="EMBL/GenBank/DDBJ databases">
        <title>Improved High-Quality Draft sequence of Metallosphaera yellowstonensis MK1.</title>
        <authorList>
            <consortium name="US DOE Joint Genome Institute"/>
            <person name="Lucas S."/>
            <person name="Han J."/>
            <person name="Cheng J.-F."/>
            <person name="Goodwin L."/>
            <person name="Pitluck S."/>
            <person name="Peters L."/>
            <person name="Teshima H."/>
            <person name="Detter J.C."/>
            <person name="Han C."/>
            <person name="Tapia R."/>
            <person name="Land M."/>
            <person name="Hauser L."/>
            <person name="Kyrpides N."/>
            <person name="Kozubal M."/>
            <person name="Macur R.E."/>
            <person name="Jay Z."/>
            <person name="Inskeep W."/>
            <person name="Woyke T."/>
        </authorList>
    </citation>
    <scope>NUCLEOTIDE SEQUENCE [LARGE SCALE GENOMIC DNA]</scope>
    <source>
        <strain evidence="6 7">MK1</strain>
    </source>
</reference>
<keyword evidence="7" id="KW-1185">Reference proteome</keyword>
<dbReference type="RefSeq" id="WP_009073431.1">
    <property type="nucleotide sequence ID" value="NZ_JH597768.1"/>
</dbReference>
<dbReference type="Proteomes" id="UP000003980">
    <property type="component" value="Unassembled WGS sequence"/>
</dbReference>
<dbReference type="GO" id="GO:1990904">
    <property type="term" value="C:ribonucleoprotein complex"/>
    <property type="evidence" value="ECO:0007669"/>
    <property type="project" value="UniProtKB-KW"/>
</dbReference>
<dbReference type="Pfam" id="PF01199">
    <property type="entry name" value="Ribosomal_L34e"/>
    <property type="match status" value="1"/>
</dbReference>
<evidence type="ECO:0000256" key="2">
    <source>
        <dbReference type="ARBA" id="ARBA00022980"/>
    </source>
</evidence>
<dbReference type="AlphaFoldDB" id="H2C6H7"/>
<dbReference type="InterPro" id="IPR008195">
    <property type="entry name" value="Ribosomal_eL34"/>
</dbReference>
<dbReference type="eggNOG" id="arCOG04168">
    <property type="taxonomic scope" value="Archaea"/>
</dbReference>
<evidence type="ECO:0000256" key="1">
    <source>
        <dbReference type="ARBA" id="ARBA00009875"/>
    </source>
</evidence>
<evidence type="ECO:0000256" key="3">
    <source>
        <dbReference type="ARBA" id="ARBA00023274"/>
    </source>
</evidence>
<comment type="similarity">
    <text evidence="1 5">Belongs to the eukaryotic ribosomal protein eL34 family.</text>
</comment>
<dbReference type="GO" id="GO:0006412">
    <property type="term" value="P:translation"/>
    <property type="evidence" value="ECO:0007669"/>
    <property type="project" value="UniProtKB-UniRule"/>
</dbReference>
<dbReference type="STRING" id="671065.MetMK1DRAFT_00021600"/>
<evidence type="ECO:0000313" key="7">
    <source>
        <dbReference type="Proteomes" id="UP000003980"/>
    </source>
</evidence>
<dbReference type="InterPro" id="IPR037278">
    <property type="entry name" value="ARFGAP/RecO"/>
</dbReference>
<gene>
    <name evidence="5" type="primary">rpl34e</name>
    <name evidence="6" type="ORF">MetMK1DRAFT_00021600</name>
</gene>
<protein>
    <recommendedName>
        <fullName evidence="4 5">Large ribosomal subunit protein eL34</fullName>
    </recommendedName>
</protein>
<evidence type="ECO:0000313" key="6">
    <source>
        <dbReference type="EMBL" id="EHP69404.1"/>
    </source>
</evidence>
<dbReference type="HOGENOM" id="CLU_118652_2_0_2"/>
<dbReference type="GO" id="GO:0005840">
    <property type="term" value="C:ribosome"/>
    <property type="evidence" value="ECO:0007669"/>
    <property type="project" value="UniProtKB-KW"/>
</dbReference>
<dbReference type="SUPFAM" id="SSF57863">
    <property type="entry name" value="ArfGap/RecO-like zinc finger"/>
    <property type="match status" value="1"/>
</dbReference>
<sequence length="75" mass="8547">MKPFQRSTSLRKLYRRTPSGKISVIFYRRKDSVAKCSICKRPLRGSMDSSSRQYGGYLCHKCLSMGIKLAVRGIS</sequence>
<dbReference type="EMBL" id="JH597768">
    <property type="protein sequence ID" value="EHP69404.1"/>
    <property type="molecule type" value="Genomic_DNA"/>
</dbReference>
<dbReference type="InterPro" id="IPR018065">
    <property type="entry name" value="Ribosomal_eL34_CS"/>
</dbReference>
<organism evidence="6 7">
    <name type="scientific">Metallosphaera yellowstonensis MK1</name>
    <dbReference type="NCBI Taxonomy" id="671065"/>
    <lineage>
        <taxon>Archaea</taxon>
        <taxon>Thermoproteota</taxon>
        <taxon>Thermoprotei</taxon>
        <taxon>Sulfolobales</taxon>
        <taxon>Sulfolobaceae</taxon>
        <taxon>Metallosphaera</taxon>
    </lineage>
</organism>
<keyword evidence="3 5" id="KW-0687">Ribonucleoprotein</keyword>
<keyword evidence="2 5" id="KW-0689">Ribosomal protein</keyword>
<dbReference type="PROSITE" id="PS01145">
    <property type="entry name" value="RIBOSOMAL_L34E"/>
    <property type="match status" value="1"/>
</dbReference>
<name>H2C6H7_9CREN</name>
<dbReference type="InterPro" id="IPR047868">
    <property type="entry name" value="Ribosomal_L34e_arc-type"/>
</dbReference>
<accession>H2C6H7</accession>
<dbReference type="HAMAP" id="MF_00349">
    <property type="entry name" value="Ribosomal_eL34"/>
    <property type="match status" value="1"/>
</dbReference>